<evidence type="ECO:0000313" key="7">
    <source>
        <dbReference type="EMBL" id="UKJ90558.2"/>
    </source>
</evidence>
<organism evidence="7 8">
    <name type="scientific">Theileria orientalis</name>
    <dbReference type="NCBI Taxonomy" id="68886"/>
    <lineage>
        <taxon>Eukaryota</taxon>
        <taxon>Sar</taxon>
        <taxon>Alveolata</taxon>
        <taxon>Apicomplexa</taxon>
        <taxon>Aconoidasida</taxon>
        <taxon>Piroplasmida</taxon>
        <taxon>Theileriidae</taxon>
        <taxon>Theileria</taxon>
    </lineage>
</organism>
<dbReference type="InterPro" id="IPR036168">
    <property type="entry name" value="AP2_Mu_C_sf"/>
</dbReference>
<evidence type="ECO:0000313" key="8">
    <source>
        <dbReference type="Proteomes" id="UP000244803"/>
    </source>
</evidence>
<sequence>MTVSQFFILSPGGDVLLSRNFRNESTKNIDRFYKHLKERGDSVPLFELDGMLYFYIRRSSLYFVITTKYITSPSYVFELLQKITNFLKDFIGLLNEESIKNNFILAYEILDEILDYGYVQCLDINQLKQKIYNTSTISSNNTFKPVVNSSNQTVIPSIVSNKSLINPNNKNEIFIDILEKVTAKMSADEMKYTIEGQIQVKSYLKGFPTIELFLNRDLNLQLLGARNLQNNSAIHQSDSHYADTAENELESVVNNCTFDESADISNLEREKVIKFVPKEGEYTLMTYRVLGSLNLPFKIIPTVNISENKCNLTIKVVSCLPFDINSFFLLTCKLPSNIKNITMSFHPKSLNQGYSEVELNADMTFATTNVNVKQFGPINMMFEIPLYNVSDVKIRFLNIMYNNNYIKSYKWVRYLTLSNSYVYRF</sequence>
<evidence type="ECO:0000256" key="1">
    <source>
        <dbReference type="ARBA" id="ARBA00004308"/>
    </source>
</evidence>
<dbReference type="InterPro" id="IPR050431">
    <property type="entry name" value="Adaptor_comp_med_subunit"/>
</dbReference>
<protein>
    <submittedName>
        <fullName evidence="7">Clathrin-coat assembly protein</fullName>
    </submittedName>
</protein>
<dbReference type="OrthoDB" id="10259133at2759"/>
<dbReference type="EMBL" id="CP056068">
    <property type="protein sequence ID" value="UKJ90558.2"/>
    <property type="molecule type" value="Genomic_DNA"/>
</dbReference>
<feature type="domain" description="MHD" evidence="6">
    <location>
        <begin position="170"/>
        <end position="424"/>
    </location>
</feature>
<dbReference type="InterPro" id="IPR028565">
    <property type="entry name" value="MHD"/>
</dbReference>
<dbReference type="GO" id="GO:0006886">
    <property type="term" value="P:intracellular protein transport"/>
    <property type="evidence" value="ECO:0007669"/>
    <property type="project" value="UniProtKB-UniRule"/>
</dbReference>
<dbReference type="InterPro" id="IPR022775">
    <property type="entry name" value="AP_mu_sigma_su"/>
</dbReference>
<dbReference type="FunFam" id="3.30.450.60:FF:000002">
    <property type="entry name" value="AP-2 complex subunit mu, putative"/>
    <property type="match status" value="1"/>
</dbReference>
<evidence type="ECO:0000256" key="4">
    <source>
        <dbReference type="ARBA" id="ARBA00023136"/>
    </source>
</evidence>
<dbReference type="PRINTS" id="PR00314">
    <property type="entry name" value="CLATHRINADPT"/>
</dbReference>
<dbReference type="PANTHER" id="PTHR10529">
    <property type="entry name" value="AP COMPLEX SUBUNIT MU"/>
    <property type="match status" value="1"/>
</dbReference>
<dbReference type="SUPFAM" id="SSF64356">
    <property type="entry name" value="SNARE-like"/>
    <property type="match status" value="1"/>
</dbReference>
<proteinExistence type="inferred from homology"/>
<evidence type="ECO:0000256" key="2">
    <source>
        <dbReference type="ARBA" id="ARBA00022448"/>
    </source>
</evidence>
<dbReference type="InterPro" id="IPR001392">
    <property type="entry name" value="Clathrin_mu"/>
</dbReference>
<reference evidence="7" key="1">
    <citation type="submission" date="2022-07" db="EMBL/GenBank/DDBJ databases">
        <title>Evaluation of T. orientalis genome assembly methods using nanopore sequencing and analysis of variation between genomes.</title>
        <authorList>
            <person name="Yam J."/>
            <person name="Micallef M.L."/>
            <person name="Liu M."/>
            <person name="Djordjevic S.P."/>
            <person name="Bogema D.R."/>
            <person name="Jenkins C."/>
        </authorList>
    </citation>
    <scope>NUCLEOTIDE SEQUENCE</scope>
    <source>
        <strain evidence="7">Fish Creek</strain>
    </source>
</reference>
<dbReference type="SUPFAM" id="SSF49447">
    <property type="entry name" value="Second domain of Mu2 adaptin subunit (ap50) of ap2 adaptor"/>
    <property type="match status" value="1"/>
</dbReference>
<comment type="subcellular location">
    <subcellularLocation>
        <location evidence="1">Endomembrane system</location>
    </subcellularLocation>
</comment>
<name>A0A976M8M9_THEOR</name>
<dbReference type="Gene3D" id="3.30.450.60">
    <property type="match status" value="1"/>
</dbReference>
<keyword evidence="2 5" id="KW-0813">Transport</keyword>
<dbReference type="InterPro" id="IPR011012">
    <property type="entry name" value="Longin-like_dom_sf"/>
</dbReference>
<dbReference type="Gene3D" id="2.60.40.1170">
    <property type="entry name" value="Mu homology domain, subdomain B"/>
    <property type="match status" value="2"/>
</dbReference>
<dbReference type="PIRSF" id="PIRSF005992">
    <property type="entry name" value="Clathrin_mu"/>
    <property type="match status" value="1"/>
</dbReference>
<keyword evidence="4" id="KW-0472">Membrane</keyword>
<dbReference type="AlphaFoldDB" id="A0A976M8M9"/>
<evidence type="ECO:0000259" key="6">
    <source>
        <dbReference type="PROSITE" id="PS51072"/>
    </source>
</evidence>
<dbReference type="GO" id="GO:0016192">
    <property type="term" value="P:vesicle-mediated transport"/>
    <property type="evidence" value="ECO:0007669"/>
    <property type="project" value="InterPro"/>
</dbReference>
<dbReference type="GO" id="GO:0012505">
    <property type="term" value="C:endomembrane system"/>
    <property type="evidence" value="ECO:0007669"/>
    <property type="project" value="UniProtKB-SubCell"/>
</dbReference>
<dbReference type="Proteomes" id="UP000244803">
    <property type="component" value="Chromosome 2"/>
</dbReference>
<dbReference type="Pfam" id="PF00928">
    <property type="entry name" value="Adap_comp_sub"/>
    <property type="match status" value="2"/>
</dbReference>
<evidence type="ECO:0000256" key="5">
    <source>
        <dbReference type="PIRNR" id="PIRNR005992"/>
    </source>
</evidence>
<comment type="similarity">
    <text evidence="5">Belongs to the adaptor complexes medium subunit family.</text>
</comment>
<dbReference type="Pfam" id="PF01217">
    <property type="entry name" value="Clat_adaptor_s"/>
    <property type="match status" value="1"/>
</dbReference>
<dbReference type="GO" id="GO:0030131">
    <property type="term" value="C:clathrin adaptor complex"/>
    <property type="evidence" value="ECO:0007669"/>
    <property type="project" value="UniProtKB-UniRule"/>
</dbReference>
<accession>A0A976M8M9</accession>
<dbReference type="PROSITE" id="PS51072">
    <property type="entry name" value="MHD"/>
    <property type="match status" value="1"/>
</dbReference>
<gene>
    <name evidence="7" type="ORF">MACJ_001492</name>
</gene>
<evidence type="ECO:0000256" key="3">
    <source>
        <dbReference type="ARBA" id="ARBA00022927"/>
    </source>
</evidence>
<keyword evidence="3 5" id="KW-0653">Protein transport</keyword>